<comment type="caution">
    <text evidence="10">The sequence shown here is derived from an EMBL/GenBank/DDBJ whole genome shotgun (WGS) entry which is preliminary data.</text>
</comment>
<keyword evidence="5" id="KW-0408">Iron</keyword>
<dbReference type="EMBL" id="QWET01000011">
    <property type="protein sequence ID" value="RIH64442.1"/>
    <property type="molecule type" value="Genomic_DNA"/>
</dbReference>
<evidence type="ECO:0000256" key="2">
    <source>
        <dbReference type="ARBA" id="ARBA00022714"/>
    </source>
</evidence>
<evidence type="ECO:0000256" key="1">
    <source>
        <dbReference type="ARBA" id="ARBA00022448"/>
    </source>
</evidence>
<reference evidence="10 11" key="1">
    <citation type="journal article" date="2015" name="Int. J. Syst. Evol. Microbiol.">
        <title>Mariniphaga sediminis sp. nov., isolated from coastal sediment.</title>
        <authorList>
            <person name="Wang F.Q."/>
            <person name="Shen Q.Y."/>
            <person name="Chen G.J."/>
            <person name="Du Z.J."/>
        </authorList>
    </citation>
    <scope>NUCLEOTIDE SEQUENCE [LARGE SCALE GENOMIC DNA]</scope>
    <source>
        <strain evidence="10 11">SY21</strain>
    </source>
</reference>
<evidence type="ECO:0000256" key="7">
    <source>
        <dbReference type="ARBA" id="ARBA00039386"/>
    </source>
</evidence>
<evidence type="ECO:0000313" key="10">
    <source>
        <dbReference type="EMBL" id="RIH64442.1"/>
    </source>
</evidence>
<dbReference type="PANTHER" id="PTHR37424">
    <property type="entry name" value="BACTERIOFERRITIN-ASSOCIATED FERREDOXIN"/>
    <property type="match status" value="1"/>
</dbReference>
<dbReference type="CDD" id="cd19942">
    <property type="entry name" value="Fer2_BFD-like"/>
    <property type="match status" value="1"/>
</dbReference>
<evidence type="ECO:0000256" key="6">
    <source>
        <dbReference type="ARBA" id="ARBA00023014"/>
    </source>
</evidence>
<dbReference type="Gene3D" id="1.10.10.1100">
    <property type="entry name" value="BFD-like [2Fe-2S]-binding domain"/>
    <property type="match status" value="1"/>
</dbReference>
<dbReference type="PANTHER" id="PTHR37424:SF1">
    <property type="entry name" value="BACTERIOFERRITIN-ASSOCIATED FERREDOXIN"/>
    <property type="match status" value="1"/>
</dbReference>
<keyword evidence="2" id="KW-0001">2Fe-2S</keyword>
<keyword evidence="1" id="KW-0813">Transport</keyword>
<evidence type="ECO:0000256" key="3">
    <source>
        <dbReference type="ARBA" id="ARBA00022723"/>
    </source>
</evidence>
<dbReference type="InterPro" id="IPR007419">
    <property type="entry name" value="BFD-like_2Fe2S-bd_dom"/>
</dbReference>
<proteinExistence type="inferred from homology"/>
<dbReference type="Proteomes" id="UP000266441">
    <property type="component" value="Unassembled WGS sequence"/>
</dbReference>
<gene>
    <name evidence="10" type="ORF">D1164_15265</name>
</gene>
<evidence type="ECO:0000256" key="8">
    <source>
        <dbReference type="ARBA" id="ARBA00046332"/>
    </source>
</evidence>
<evidence type="ECO:0000256" key="4">
    <source>
        <dbReference type="ARBA" id="ARBA00022982"/>
    </source>
</evidence>
<protein>
    <recommendedName>
        <fullName evidence="7">Bacterioferritin-associated ferredoxin</fullName>
    </recommendedName>
</protein>
<evidence type="ECO:0000256" key="5">
    <source>
        <dbReference type="ARBA" id="ARBA00023004"/>
    </source>
</evidence>
<dbReference type="GO" id="GO:0051537">
    <property type="term" value="F:2 iron, 2 sulfur cluster binding"/>
    <property type="evidence" value="ECO:0007669"/>
    <property type="project" value="UniProtKB-KW"/>
</dbReference>
<organism evidence="10 11">
    <name type="scientific">Mariniphaga sediminis</name>
    <dbReference type="NCBI Taxonomy" id="1628158"/>
    <lineage>
        <taxon>Bacteria</taxon>
        <taxon>Pseudomonadati</taxon>
        <taxon>Bacteroidota</taxon>
        <taxon>Bacteroidia</taxon>
        <taxon>Marinilabiliales</taxon>
        <taxon>Prolixibacteraceae</taxon>
        <taxon>Mariniphaga</taxon>
    </lineage>
</organism>
<comment type="similarity">
    <text evidence="8">Belongs to the Bfd family.</text>
</comment>
<dbReference type="AlphaFoldDB" id="A0A399D136"/>
<keyword evidence="4" id="KW-0249">Electron transport</keyword>
<keyword evidence="3" id="KW-0479">Metal-binding</keyword>
<evidence type="ECO:0000259" key="9">
    <source>
        <dbReference type="Pfam" id="PF04324"/>
    </source>
</evidence>
<dbReference type="RefSeq" id="WP_119350866.1">
    <property type="nucleotide sequence ID" value="NZ_JBFHKJ010000724.1"/>
</dbReference>
<feature type="domain" description="BFD-like [2Fe-2S]-binding" evidence="9">
    <location>
        <begin position="4"/>
        <end position="51"/>
    </location>
</feature>
<dbReference type="InterPro" id="IPR052371">
    <property type="entry name" value="BFD-associated_ferredoxin"/>
</dbReference>
<dbReference type="Pfam" id="PF04324">
    <property type="entry name" value="Fer2_BFD"/>
    <property type="match status" value="1"/>
</dbReference>
<dbReference type="GO" id="GO:0046872">
    <property type="term" value="F:metal ion binding"/>
    <property type="evidence" value="ECO:0007669"/>
    <property type="project" value="UniProtKB-KW"/>
</dbReference>
<dbReference type="InterPro" id="IPR041854">
    <property type="entry name" value="BFD-like_2Fe2S-bd_dom_sf"/>
</dbReference>
<sequence>MARLVCLCNFVDEKEILSVLKKGAVSTKEIQQHTGAGTSCGRCLPEIDDLVSSYKKEKPKGPQKKLDFGF</sequence>
<keyword evidence="11" id="KW-1185">Reference proteome</keyword>
<evidence type="ECO:0000313" key="11">
    <source>
        <dbReference type="Proteomes" id="UP000266441"/>
    </source>
</evidence>
<name>A0A399D136_9BACT</name>
<keyword evidence="6" id="KW-0411">Iron-sulfur</keyword>
<dbReference type="OrthoDB" id="1122837at2"/>
<accession>A0A399D136</accession>